<reference evidence="1" key="2">
    <citation type="submission" date="2019-01" db="EMBL/GenBank/DDBJ databases">
        <authorList>
            <person name="Graves T."/>
            <person name="Eichler E.E."/>
            <person name="Wilson R.K."/>
        </authorList>
    </citation>
    <scope>NUCLEOTIDE SEQUENCE [LARGE SCALE GENOMIC DNA]</scope>
    <source>
        <strain evidence="1">17573</strain>
    </source>
</reference>
<reference evidence="2" key="1">
    <citation type="journal article" date="2007" name="Science">
        <title>Evolutionary and biomedical insights from the rhesus macaque genome.</title>
        <authorList>
            <person name="Gibbs R.A."/>
            <person name="Rogers J."/>
            <person name="Katze M.G."/>
            <person name="Bumgarner R."/>
            <person name="Weinstock G.M."/>
            <person name="Mardis E.R."/>
            <person name="Remington K.A."/>
            <person name="Strausberg R.L."/>
            <person name="Venter J.C."/>
            <person name="Wilson R.K."/>
            <person name="Batzer M.A."/>
            <person name="Bustamante C.D."/>
            <person name="Eichler E.E."/>
            <person name="Hahn M.W."/>
            <person name="Hardison R.C."/>
            <person name="Makova K.D."/>
            <person name="Miller W."/>
            <person name="Milosavljevic A."/>
            <person name="Palermo R.E."/>
            <person name="Siepel A."/>
            <person name="Sikela J.M."/>
            <person name="Attaway T."/>
            <person name="Bell S."/>
            <person name="Bernard K.E."/>
            <person name="Buhay C.J."/>
            <person name="Chandrabose M.N."/>
            <person name="Dao M."/>
            <person name="Davis C."/>
            <person name="Delehaunty K.D."/>
            <person name="Ding Y."/>
            <person name="Dinh H.H."/>
            <person name="Dugan-Rocha S."/>
            <person name="Fulton L.A."/>
            <person name="Gabisi R.A."/>
            <person name="Garner T.T."/>
            <person name="Godfrey J."/>
            <person name="Hawes A.C."/>
            <person name="Hernandez J."/>
            <person name="Hines S."/>
            <person name="Holder M."/>
            <person name="Hume J."/>
            <person name="Jhangiani S.N."/>
            <person name="Joshi V."/>
            <person name="Khan Z.M."/>
            <person name="Kirkness E.F."/>
            <person name="Cree A."/>
            <person name="Fowler R.G."/>
            <person name="Lee S."/>
            <person name="Lewis L.R."/>
            <person name="Li Z."/>
            <person name="Liu Y.-S."/>
            <person name="Moore S.M."/>
            <person name="Muzny D."/>
            <person name="Nazareth L.V."/>
            <person name="Ngo D.N."/>
            <person name="Okwuonu G.O."/>
            <person name="Pai G."/>
            <person name="Parker D."/>
            <person name="Paul H.A."/>
            <person name="Pfannkoch C."/>
            <person name="Pohl C.S."/>
            <person name="Rogers Y.-H.C."/>
            <person name="Ruiz S.J."/>
            <person name="Sabo A."/>
            <person name="Santibanez J."/>
            <person name="Schneider B.W."/>
            <person name="Smith S.M."/>
            <person name="Sodergren E."/>
            <person name="Svatek A.F."/>
            <person name="Utterback T.R."/>
            <person name="Vattathil S."/>
            <person name="Warren W."/>
            <person name="White C.S."/>
            <person name="Chinwalla A.T."/>
            <person name="Feng Y."/>
            <person name="Halpern A.L."/>
            <person name="Hillier L.W."/>
            <person name="Huang X."/>
            <person name="Minx P."/>
            <person name="Nelson J.O."/>
            <person name="Pepin K.H."/>
            <person name="Qin X."/>
            <person name="Sutton G.G."/>
            <person name="Venter E."/>
            <person name="Walenz B.P."/>
            <person name="Wallis J.W."/>
            <person name="Worley K.C."/>
            <person name="Yang S.-P."/>
            <person name="Jones S.M."/>
            <person name="Marra M.A."/>
            <person name="Rocchi M."/>
            <person name="Schein J.E."/>
            <person name="Baertsch R."/>
            <person name="Clarke L."/>
            <person name="Csuros M."/>
            <person name="Glasscock J."/>
            <person name="Harris R.A."/>
            <person name="Havlak P."/>
            <person name="Jackson A.R."/>
            <person name="Jiang H."/>
            <person name="Liu Y."/>
            <person name="Messina D.N."/>
            <person name="Shen Y."/>
            <person name="Song H.X.-Z."/>
            <person name="Wylie T."/>
            <person name="Zhang L."/>
            <person name="Birney E."/>
            <person name="Han K."/>
            <person name="Konkel M.K."/>
            <person name="Lee J."/>
            <person name="Smit A.F.A."/>
            <person name="Ullmer B."/>
            <person name="Wang H."/>
            <person name="Xing J."/>
            <person name="Burhans R."/>
            <person name="Cheng Z."/>
            <person name="Karro J.E."/>
            <person name="Ma J."/>
            <person name="Raney B."/>
            <person name="She X."/>
            <person name="Cox M.J."/>
            <person name="Demuth J.P."/>
            <person name="Dumas L.J."/>
            <person name="Han S.-G."/>
            <person name="Hopkins J."/>
            <person name="Karimpour-Fard A."/>
            <person name="Kim Y.H."/>
            <person name="Pollack J.R."/>
            <person name="Vinar T."/>
            <person name="Addo-Quaye C."/>
            <person name="Degenhardt J."/>
            <person name="Denby A."/>
            <person name="Hubisz M.J."/>
            <person name="Indap A."/>
            <person name="Kosiol C."/>
            <person name="Lahn B.T."/>
            <person name="Lawson H.A."/>
            <person name="Marklein A."/>
            <person name="Nielsen R."/>
            <person name="Vallender E.J."/>
            <person name="Clark A.G."/>
            <person name="Ferguson B."/>
            <person name="Hernandez R.D."/>
            <person name="Hirani K."/>
            <person name="Kehrer-Sawatzki H."/>
            <person name="Kolb J."/>
            <person name="Patil S."/>
            <person name="Pu L.-L."/>
            <person name="Ren Y."/>
            <person name="Smith D.G."/>
            <person name="Wheeler D.A."/>
            <person name="Schenck I."/>
            <person name="Ball E.V."/>
            <person name="Chen R."/>
            <person name="Cooper D.N."/>
            <person name="Giardine B."/>
            <person name="Hsu F."/>
            <person name="Kent W.J."/>
            <person name="Lesk A."/>
            <person name="Nelson D.L."/>
            <person name="O'brien W.E."/>
            <person name="Pruefer K."/>
            <person name="Stenson P.D."/>
            <person name="Wallace J.C."/>
            <person name="Ke H."/>
            <person name="Liu X.-M."/>
            <person name="Wang P."/>
            <person name="Xiang A.P."/>
            <person name="Yang F."/>
            <person name="Barber G.P."/>
            <person name="Haussler D."/>
            <person name="Karolchik D."/>
            <person name="Kern A.D."/>
            <person name="Kuhn R.M."/>
            <person name="Smith K.E."/>
            <person name="Zwieg A.S."/>
        </authorList>
    </citation>
    <scope>NUCLEOTIDE SEQUENCE [LARGE SCALE GENOMIC DNA]</scope>
    <source>
        <strain evidence="2">17573</strain>
    </source>
</reference>
<evidence type="ECO:0000313" key="1">
    <source>
        <dbReference type="Ensembl" id="ENSMMUP00000070931.1"/>
    </source>
</evidence>
<dbReference type="Ensembl" id="ENSMMUT00000086342.1">
    <property type="protein sequence ID" value="ENSMMUP00000070931.1"/>
    <property type="gene ID" value="ENSMMUG00000058121.1"/>
</dbReference>
<keyword evidence="2" id="KW-1185">Reference proteome</keyword>
<dbReference type="AlphaFoldDB" id="A0A5F8A209"/>
<reference evidence="1" key="3">
    <citation type="submission" date="2025-08" db="UniProtKB">
        <authorList>
            <consortium name="Ensembl"/>
        </authorList>
    </citation>
    <scope>IDENTIFICATION</scope>
    <source>
        <strain evidence="1">17573</strain>
    </source>
</reference>
<name>A0A5F8A209_MACMU</name>
<organism evidence="1 2">
    <name type="scientific">Macaca mulatta</name>
    <name type="common">Rhesus macaque</name>
    <dbReference type="NCBI Taxonomy" id="9544"/>
    <lineage>
        <taxon>Eukaryota</taxon>
        <taxon>Metazoa</taxon>
        <taxon>Chordata</taxon>
        <taxon>Craniata</taxon>
        <taxon>Vertebrata</taxon>
        <taxon>Euteleostomi</taxon>
        <taxon>Mammalia</taxon>
        <taxon>Eutheria</taxon>
        <taxon>Euarchontoglires</taxon>
        <taxon>Primates</taxon>
        <taxon>Haplorrhini</taxon>
        <taxon>Catarrhini</taxon>
        <taxon>Cercopithecidae</taxon>
        <taxon>Cercopithecinae</taxon>
        <taxon>Macaca</taxon>
    </lineage>
</organism>
<dbReference type="Proteomes" id="UP000006718">
    <property type="component" value="Chromosome 4"/>
</dbReference>
<dbReference type="STRING" id="9544.ENSMMUP00000070931"/>
<evidence type="ECO:0000313" key="2">
    <source>
        <dbReference type="Proteomes" id="UP000006718"/>
    </source>
</evidence>
<dbReference type="VEuPathDB" id="HostDB:ENSMMUG00000058121"/>
<reference evidence="1" key="4">
    <citation type="submission" date="2025-09" db="UniProtKB">
        <authorList>
            <consortium name="Ensembl"/>
        </authorList>
    </citation>
    <scope>IDENTIFICATION</scope>
    <source>
        <strain evidence="1">17573</strain>
    </source>
</reference>
<dbReference type="PANTHER" id="PTHR12138">
    <property type="entry name" value="PRIMATE-EXPANDED PROTEIN FAMILY"/>
    <property type="match status" value="1"/>
</dbReference>
<dbReference type="Bgee" id="ENSMMUG00000058121">
    <property type="expression patterns" value="Expressed in olfactory segment of nasal mucosa"/>
</dbReference>
<protein>
    <submittedName>
        <fullName evidence="1">Uncharacterized protein</fullName>
    </submittedName>
</protein>
<sequence length="110" mass="12146">LQSSPWEWLSPLLYIILGYTIDFLRENYILEPVSHGIQKPNALCFFWLRRSLALSLRLECNGEISAHCKLRLPGSGHSPASASPVAGTTGAHHHARLIFCIFSSDGVSPC</sequence>
<dbReference type="GeneTree" id="ENSGT00940000163505"/>
<dbReference type="PANTHER" id="PTHR12138:SF75">
    <property type="entry name" value="SECRETED PROTEIN"/>
    <property type="match status" value="1"/>
</dbReference>
<accession>A0A5F8A209</accession>
<dbReference type="InParanoid" id="A0A5F8A209"/>
<proteinExistence type="predicted"/>